<keyword evidence="3 4" id="KW-0472">Membrane</keyword>
<dbReference type="Pfam" id="PF07690">
    <property type="entry name" value="MFS_1"/>
    <property type="match status" value="1"/>
</dbReference>
<evidence type="ECO:0000313" key="5">
    <source>
        <dbReference type="EMBL" id="TLD97852.1"/>
    </source>
</evidence>
<comment type="caution">
    <text evidence="5">The sequence shown here is derived from an EMBL/GenBank/DDBJ whole genome shotgun (WGS) entry which is preliminary data.</text>
</comment>
<dbReference type="STRING" id="1677920.LS71_08630"/>
<feature type="transmembrane region" description="Helical" evidence="4">
    <location>
        <begin position="73"/>
        <end position="90"/>
    </location>
</feature>
<name>A0A4V6I2Y2_9HELI</name>
<feature type="transmembrane region" description="Helical" evidence="4">
    <location>
        <begin position="359"/>
        <end position="381"/>
    </location>
</feature>
<feature type="transmembrane region" description="Helical" evidence="4">
    <location>
        <begin position="161"/>
        <end position="182"/>
    </location>
</feature>
<keyword evidence="2 4" id="KW-1133">Transmembrane helix</keyword>
<dbReference type="PANTHER" id="PTHR23523:SF2">
    <property type="entry name" value="2-NITROIMIDAZOLE TRANSPORTER"/>
    <property type="match status" value="1"/>
</dbReference>
<feature type="transmembrane region" description="Helical" evidence="4">
    <location>
        <begin position="47"/>
        <end position="66"/>
    </location>
</feature>
<organism evidence="5 6">
    <name type="scientific">Helicobacter jaachi</name>
    <dbReference type="NCBI Taxonomy" id="1677920"/>
    <lineage>
        <taxon>Bacteria</taxon>
        <taxon>Pseudomonadati</taxon>
        <taxon>Campylobacterota</taxon>
        <taxon>Epsilonproteobacteria</taxon>
        <taxon>Campylobacterales</taxon>
        <taxon>Helicobacteraceae</taxon>
        <taxon>Helicobacter</taxon>
    </lineage>
</organism>
<evidence type="ECO:0000256" key="4">
    <source>
        <dbReference type="SAM" id="Phobius"/>
    </source>
</evidence>
<feature type="transmembrane region" description="Helical" evidence="4">
    <location>
        <begin position="241"/>
        <end position="262"/>
    </location>
</feature>
<sequence length="387" mass="41600">MNARKKIFLINLLPVVLISLNLRAPITAVSPAINIIQDFYHLSAAQAGALISLPLLAFGSISFLVAYFHPARLMFVGLLCIIIGELVRSSGGSVALFIGTGIMGSGVAVANVLLPSFIKAKFPRDIPKIMGLYSLVLNLSSALGVALILPLLHIASVPLAMMSWAILAILAILSYLPQMANYRIWRAHTKRQVKGSLFCNKNAWVITLFMGCCSSLAYSFFTWYPSFIMDIKYSAAFASNMMLLSQATIIPCAFLVPFVFGAMRQKYKYVSIGGICALYVISFVILLCAQSVGLIILASILIGIPVGGLFGIALLFISSKSANAQVATQLSAMAQGVGYLLASSAPVIIGKIYDIYSHFTYALIALVCMSVVLSIIGFFALKAELIK</sequence>
<gene>
    <name evidence="5" type="ORF">LS71_000980</name>
</gene>
<feature type="transmembrane region" description="Helical" evidence="4">
    <location>
        <begin position="96"/>
        <end position="118"/>
    </location>
</feature>
<accession>A0A4V6I2Y2</accession>
<feature type="transmembrane region" description="Helical" evidence="4">
    <location>
        <begin position="130"/>
        <end position="155"/>
    </location>
</feature>
<dbReference type="GO" id="GO:0022857">
    <property type="term" value="F:transmembrane transporter activity"/>
    <property type="evidence" value="ECO:0007669"/>
    <property type="project" value="InterPro"/>
</dbReference>
<feature type="transmembrane region" description="Helical" evidence="4">
    <location>
        <begin position="330"/>
        <end position="353"/>
    </location>
</feature>
<dbReference type="SUPFAM" id="SSF103473">
    <property type="entry name" value="MFS general substrate transporter"/>
    <property type="match status" value="1"/>
</dbReference>
<dbReference type="OrthoDB" id="5317164at2"/>
<evidence type="ECO:0000256" key="2">
    <source>
        <dbReference type="ARBA" id="ARBA00022989"/>
    </source>
</evidence>
<dbReference type="AlphaFoldDB" id="A0A4V6I2Y2"/>
<dbReference type="Proteomes" id="UP000029733">
    <property type="component" value="Unassembled WGS sequence"/>
</dbReference>
<evidence type="ECO:0000313" key="6">
    <source>
        <dbReference type="Proteomes" id="UP000029733"/>
    </source>
</evidence>
<feature type="transmembrane region" description="Helical" evidence="4">
    <location>
        <begin position="293"/>
        <end position="318"/>
    </location>
</feature>
<dbReference type="EMBL" id="JRPR02000001">
    <property type="protein sequence ID" value="TLD97852.1"/>
    <property type="molecule type" value="Genomic_DNA"/>
</dbReference>
<dbReference type="InterPro" id="IPR036259">
    <property type="entry name" value="MFS_trans_sf"/>
</dbReference>
<reference evidence="5 6" key="1">
    <citation type="journal article" date="2014" name="Genome Announc.">
        <title>Draft genome sequences of eight enterohepatic helicobacter species isolated from both laboratory and wild rodents.</title>
        <authorList>
            <person name="Sheh A."/>
            <person name="Shen Z."/>
            <person name="Fox J.G."/>
        </authorList>
    </citation>
    <scope>NUCLEOTIDE SEQUENCE [LARGE SCALE GENOMIC DNA]</scope>
    <source>
        <strain evidence="5 6">MIT 09-6949</strain>
    </source>
</reference>
<feature type="transmembrane region" description="Helical" evidence="4">
    <location>
        <begin position="269"/>
        <end position="287"/>
    </location>
</feature>
<protein>
    <submittedName>
        <fullName evidence="5">MFS transporter</fullName>
    </submittedName>
</protein>
<feature type="transmembrane region" description="Helical" evidence="4">
    <location>
        <begin position="203"/>
        <end position="221"/>
    </location>
</feature>
<dbReference type="PANTHER" id="PTHR23523">
    <property type="match status" value="1"/>
</dbReference>
<evidence type="ECO:0000256" key="3">
    <source>
        <dbReference type="ARBA" id="ARBA00023136"/>
    </source>
</evidence>
<evidence type="ECO:0000256" key="1">
    <source>
        <dbReference type="ARBA" id="ARBA00022692"/>
    </source>
</evidence>
<dbReference type="Gene3D" id="1.20.1250.20">
    <property type="entry name" value="MFS general substrate transporter like domains"/>
    <property type="match status" value="1"/>
</dbReference>
<keyword evidence="6" id="KW-1185">Reference proteome</keyword>
<dbReference type="InterPro" id="IPR011701">
    <property type="entry name" value="MFS"/>
</dbReference>
<dbReference type="InterPro" id="IPR052524">
    <property type="entry name" value="MFS_Cyanate_Porter"/>
</dbReference>
<keyword evidence="1 4" id="KW-0812">Transmembrane</keyword>
<proteinExistence type="predicted"/>